<reference evidence="14 15" key="1">
    <citation type="submission" date="2013-03" db="EMBL/GenBank/DDBJ databases">
        <title>Salinisphaera hydrothermalis C41B8 Genome Sequencing.</title>
        <authorList>
            <person name="Li C."/>
            <person name="Lai Q."/>
            <person name="Shao Z."/>
        </authorList>
    </citation>
    <scope>NUCLEOTIDE SEQUENCE [LARGE SCALE GENOMIC DNA]</scope>
    <source>
        <strain evidence="14 15">C41B8</strain>
    </source>
</reference>
<dbReference type="RefSeq" id="WP_037332943.1">
    <property type="nucleotide sequence ID" value="NZ_APNK01000001.1"/>
</dbReference>
<evidence type="ECO:0000256" key="8">
    <source>
        <dbReference type="ARBA" id="ARBA00022840"/>
    </source>
</evidence>
<dbReference type="STRING" id="1304275.C41B8_01310"/>
<evidence type="ECO:0000313" key="14">
    <source>
        <dbReference type="EMBL" id="KEZ79345.1"/>
    </source>
</evidence>
<dbReference type="PANTHER" id="PTHR43071:SF1">
    <property type="entry name" value="2-AMINO-4-HYDROXY-6-HYDROXYMETHYLDIHYDROPTERIDINE PYROPHOSPHOKINASE"/>
    <property type="match status" value="1"/>
</dbReference>
<keyword evidence="7 14" id="KW-0418">Kinase</keyword>
<evidence type="ECO:0000256" key="4">
    <source>
        <dbReference type="ARBA" id="ARBA00016218"/>
    </source>
</evidence>
<evidence type="ECO:0000256" key="1">
    <source>
        <dbReference type="ARBA" id="ARBA00005051"/>
    </source>
</evidence>
<dbReference type="GO" id="GO:0046656">
    <property type="term" value="P:folic acid biosynthetic process"/>
    <property type="evidence" value="ECO:0007669"/>
    <property type="project" value="UniProtKB-KW"/>
</dbReference>
<dbReference type="eggNOG" id="COG0801">
    <property type="taxonomic scope" value="Bacteria"/>
</dbReference>
<dbReference type="EMBL" id="APNK01000001">
    <property type="protein sequence ID" value="KEZ79345.1"/>
    <property type="molecule type" value="Genomic_DNA"/>
</dbReference>
<dbReference type="GO" id="GO:0003848">
    <property type="term" value="F:2-amino-4-hydroxy-6-hydroxymethyldihydropteridine diphosphokinase activity"/>
    <property type="evidence" value="ECO:0007669"/>
    <property type="project" value="UniProtKB-EC"/>
</dbReference>
<evidence type="ECO:0000256" key="5">
    <source>
        <dbReference type="ARBA" id="ARBA00022679"/>
    </source>
</evidence>
<protein>
    <recommendedName>
        <fullName evidence="4">2-amino-4-hydroxy-6-hydroxymethyldihydropteridine pyrophosphokinase</fullName>
        <ecNumber evidence="3">2.7.6.3</ecNumber>
    </recommendedName>
    <alternativeName>
        <fullName evidence="11">6-hydroxymethyl-7,8-dihydropterin pyrophosphokinase</fullName>
    </alternativeName>
    <alternativeName>
        <fullName evidence="12">7,8-dihydro-6-hydroxymethylpterin-pyrophosphokinase</fullName>
    </alternativeName>
</protein>
<keyword evidence="9" id="KW-0289">Folate biosynthesis</keyword>
<dbReference type="GO" id="GO:0046654">
    <property type="term" value="P:tetrahydrofolate biosynthetic process"/>
    <property type="evidence" value="ECO:0007669"/>
    <property type="project" value="UniProtKB-UniPathway"/>
</dbReference>
<dbReference type="Pfam" id="PF01288">
    <property type="entry name" value="HPPK"/>
    <property type="match status" value="1"/>
</dbReference>
<dbReference type="PROSITE" id="PS00794">
    <property type="entry name" value="HPPK"/>
    <property type="match status" value="1"/>
</dbReference>
<evidence type="ECO:0000256" key="10">
    <source>
        <dbReference type="ARBA" id="ARBA00029409"/>
    </source>
</evidence>
<evidence type="ECO:0000256" key="3">
    <source>
        <dbReference type="ARBA" id="ARBA00013253"/>
    </source>
</evidence>
<dbReference type="NCBIfam" id="TIGR01498">
    <property type="entry name" value="folK"/>
    <property type="match status" value="1"/>
</dbReference>
<dbReference type="CDD" id="cd00483">
    <property type="entry name" value="HPPK"/>
    <property type="match status" value="1"/>
</dbReference>
<evidence type="ECO:0000256" key="9">
    <source>
        <dbReference type="ARBA" id="ARBA00022909"/>
    </source>
</evidence>
<dbReference type="UniPathway" id="UPA00077">
    <property type="reaction ID" value="UER00155"/>
</dbReference>
<dbReference type="SUPFAM" id="SSF55083">
    <property type="entry name" value="6-hydroxymethyl-7,8-dihydropterin pyrophosphokinase, HPPK"/>
    <property type="match status" value="1"/>
</dbReference>
<name>A0A084IRL1_SALHC</name>
<dbReference type="GO" id="GO:0005524">
    <property type="term" value="F:ATP binding"/>
    <property type="evidence" value="ECO:0007669"/>
    <property type="project" value="UniProtKB-KW"/>
</dbReference>
<proteinExistence type="inferred from homology"/>
<accession>A0A084IRL1</accession>
<evidence type="ECO:0000256" key="6">
    <source>
        <dbReference type="ARBA" id="ARBA00022741"/>
    </source>
</evidence>
<evidence type="ECO:0000259" key="13">
    <source>
        <dbReference type="PROSITE" id="PS00794"/>
    </source>
</evidence>
<evidence type="ECO:0000256" key="7">
    <source>
        <dbReference type="ARBA" id="ARBA00022777"/>
    </source>
</evidence>
<dbReference type="InterPro" id="IPR035907">
    <property type="entry name" value="Hppk_sf"/>
</dbReference>
<keyword evidence="8" id="KW-0067">ATP-binding</keyword>
<feature type="domain" description="7,8-dihydro-6-hydroxymethylpterin-pyrophosphokinase" evidence="13">
    <location>
        <begin position="84"/>
        <end position="95"/>
    </location>
</feature>
<organism evidence="14 15">
    <name type="scientific">Salinisphaera hydrothermalis (strain C41B8)</name>
    <dbReference type="NCBI Taxonomy" id="1304275"/>
    <lineage>
        <taxon>Bacteria</taxon>
        <taxon>Pseudomonadati</taxon>
        <taxon>Pseudomonadota</taxon>
        <taxon>Gammaproteobacteria</taxon>
        <taxon>Salinisphaerales</taxon>
        <taxon>Salinisphaeraceae</taxon>
        <taxon>Salinisphaera</taxon>
    </lineage>
</organism>
<dbReference type="GO" id="GO:0016301">
    <property type="term" value="F:kinase activity"/>
    <property type="evidence" value="ECO:0007669"/>
    <property type="project" value="UniProtKB-KW"/>
</dbReference>
<comment type="function">
    <text evidence="10">Catalyzes the transfer of pyrophosphate from adenosine triphosphate (ATP) to 6-hydroxymethyl-7,8-dihydropterin, an enzymatic step in folate biosynthesis pathway.</text>
</comment>
<evidence type="ECO:0000256" key="12">
    <source>
        <dbReference type="ARBA" id="ARBA00033413"/>
    </source>
</evidence>
<keyword evidence="6" id="KW-0547">Nucleotide-binding</keyword>
<dbReference type="InterPro" id="IPR000550">
    <property type="entry name" value="Hppk"/>
</dbReference>
<comment type="similarity">
    <text evidence="2">Belongs to the HPPK family.</text>
</comment>
<evidence type="ECO:0000256" key="11">
    <source>
        <dbReference type="ARBA" id="ARBA00029766"/>
    </source>
</evidence>
<dbReference type="Proteomes" id="UP000028302">
    <property type="component" value="Unassembled WGS sequence"/>
</dbReference>
<keyword evidence="15" id="KW-1185">Reference proteome</keyword>
<comment type="caution">
    <text evidence="14">The sequence shown here is derived from an EMBL/GenBank/DDBJ whole genome shotgun (WGS) entry which is preliminary data.</text>
</comment>
<dbReference type="AlphaFoldDB" id="A0A084IRL1"/>
<dbReference type="EC" id="2.7.6.3" evidence="3"/>
<gene>
    <name evidence="14" type="ORF">C41B8_01310</name>
</gene>
<evidence type="ECO:0000313" key="15">
    <source>
        <dbReference type="Proteomes" id="UP000028302"/>
    </source>
</evidence>
<keyword evidence="5" id="KW-0808">Transferase</keyword>
<dbReference type="Gene3D" id="3.30.70.560">
    <property type="entry name" value="7,8-Dihydro-6-hydroxymethylpterin-pyrophosphokinase HPPK"/>
    <property type="match status" value="1"/>
</dbReference>
<dbReference type="OrthoDB" id="9790168at2"/>
<dbReference type="PANTHER" id="PTHR43071">
    <property type="entry name" value="2-AMINO-4-HYDROXY-6-HYDROXYMETHYLDIHYDROPTERIDINE PYROPHOSPHOKINASE"/>
    <property type="match status" value="1"/>
</dbReference>
<sequence>MTEVVIGMGSNIDPERNVRAALDRLAQRFGTLDVSPIYTCPAVGFSGADFVNLVVAFNSDEPIESVQNGLREIEAAGGRNRAARDGSRTLDLDMLLFGDAVFDNGDIRVPRADILDYAFVLRPLADMWPDARHPTDGRTYRELWHAFDRPGQPLTEISLDY</sequence>
<evidence type="ECO:0000256" key="2">
    <source>
        <dbReference type="ARBA" id="ARBA00005810"/>
    </source>
</evidence>
<comment type="pathway">
    <text evidence="1">Cofactor biosynthesis; tetrahydrofolate biosynthesis; 2-amino-4-hydroxy-6-hydroxymethyl-7,8-dihydropteridine diphosphate from 7,8-dihydroneopterin triphosphate: step 4/4.</text>
</comment>